<dbReference type="Proteomes" id="UP000219612">
    <property type="component" value="Unassembled WGS sequence"/>
</dbReference>
<dbReference type="OrthoDB" id="3298628at2"/>
<gene>
    <name evidence="1" type="ORF">SAMN05421748_102441</name>
</gene>
<protein>
    <submittedName>
        <fullName evidence="1">Uncharacterized protein</fullName>
    </submittedName>
</protein>
<evidence type="ECO:0000313" key="2">
    <source>
        <dbReference type="Proteomes" id="UP000219612"/>
    </source>
</evidence>
<proteinExistence type="predicted"/>
<dbReference type="AlphaFoldDB" id="A0A285GRA2"/>
<dbReference type="EMBL" id="OBDY01000002">
    <property type="protein sequence ID" value="SNY25978.1"/>
    <property type="molecule type" value="Genomic_DNA"/>
</dbReference>
<accession>A0A285GRA2</accession>
<reference evidence="1 2" key="1">
    <citation type="submission" date="2017-09" db="EMBL/GenBank/DDBJ databases">
        <authorList>
            <person name="Ehlers B."/>
            <person name="Leendertz F.H."/>
        </authorList>
    </citation>
    <scope>NUCLEOTIDE SEQUENCE [LARGE SCALE GENOMIC DNA]</scope>
    <source>
        <strain evidence="1 2">CGMCC 4.6857</strain>
    </source>
</reference>
<organism evidence="1 2">
    <name type="scientific">Paractinoplanes atraurantiacus</name>
    <dbReference type="NCBI Taxonomy" id="1036182"/>
    <lineage>
        <taxon>Bacteria</taxon>
        <taxon>Bacillati</taxon>
        <taxon>Actinomycetota</taxon>
        <taxon>Actinomycetes</taxon>
        <taxon>Micromonosporales</taxon>
        <taxon>Micromonosporaceae</taxon>
        <taxon>Paractinoplanes</taxon>
    </lineage>
</organism>
<name>A0A285GRA2_9ACTN</name>
<keyword evidence="2" id="KW-1185">Reference proteome</keyword>
<evidence type="ECO:0000313" key="1">
    <source>
        <dbReference type="EMBL" id="SNY25978.1"/>
    </source>
</evidence>
<sequence length="101" mass="11462">MPDRSDLPPQDYDLQGSVLIISKLGTHNFTSNWVFYDKTRVNDRVASIVNKSQWDAVACANFDCKGDPTKAWVTPGERMNFKGKPRQLDNDEMSAIQVTLR</sequence>
<dbReference type="RefSeq" id="WP_097319174.1">
    <property type="nucleotide sequence ID" value="NZ_OBDY01000002.1"/>
</dbReference>